<dbReference type="EMBL" id="CP013200">
    <property type="protein sequence ID" value="ALO65972.1"/>
    <property type="molecule type" value="Genomic_DNA"/>
</dbReference>
<gene>
    <name evidence="2" type="ORF">AS189_05015</name>
</gene>
<keyword evidence="1" id="KW-0812">Transmembrane</keyword>
<feature type="transmembrane region" description="Helical" evidence="1">
    <location>
        <begin position="264"/>
        <end position="282"/>
    </location>
</feature>
<feature type="transmembrane region" description="Helical" evidence="1">
    <location>
        <begin position="233"/>
        <end position="252"/>
    </location>
</feature>
<sequence>MGEMMFDINWMELLVLVGTVGVSAAVVAYLALRMFVWSKAASKSIEHIRKHALWTGVIAWAFSGLTGANRAGIYNPDQLQAEPWATIPWLAILGPVVAVVAVHAIGQSTWPAPKSPRRVAVLEFRSTRDYVSPALGWTVAGIFTLTAATLALLFFAPGFISATSVILGESGQSIQTQHGRTPGYVLATALSAGFLLLTVGTVLVMRLIASRRSLENLTPEQNNTLRTIGMNRLLRVSATVASGLAAVAGNYLSQPAPDSTATSWVNWLAIVNAAVLIAMLLWKPPFLDSPTDDAGYNALFNTGRSAATSAGDGPAAAKLSNAAGITAPLAGTLGLVAGWLATPWFGWLGPLTLALVFVLLSHLCLELVLRKNYATPGTTRTRLKAAVPTTLILAIAVGGLGLIPLLIMVSGINRGGMYDWPGFGNSAPHFLVPLVCAVALLCAGAASACVVLLRPGLSNASELLDRTLRRRSLFRIYRTVGGGLFALLGAAFLAVGTEPTFGTESANSAFGIVGALCFVVAATLCFYPVRGFTPADFMPAAAKATGTTSLKK</sequence>
<keyword evidence="1" id="KW-0472">Membrane</keyword>
<feature type="transmembrane region" description="Helical" evidence="1">
    <location>
        <begin position="322"/>
        <end position="341"/>
    </location>
</feature>
<reference evidence="3" key="1">
    <citation type="submission" date="2015-11" db="EMBL/GenBank/DDBJ databases">
        <authorList>
            <person name="Kumar R."/>
            <person name="Singh D."/>
            <person name="Swarnkar M.K."/>
            <person name="Singh A.K."/>
            <person name="Kumar S."/>
        </authorList>
    </citation>
    <scope>NUCLEOTIDE SEQUENCE [LARGE SCALE GENOMIC DNA]</scope>
    <source>
        <strain evidence="3">ERGS4:06</strain>
    </source>
</reference>
<organism evidence="2 3">
    <name type="scientific">Arthrobacter alpinus</name>
    <dbReference type="NCBI Taxonomy" id="656366"/>
    <lineage>
        <taxon>Bacteria</taxon>
        <taxon>Bacillati</taxon>
        <taxon>Actinomycetota</taxon>
        <taxon>Actinomycetes</taxon>
        <taxon>Micrococcales</taxon>
        <taxon>Micrococcaceae</taxon>
        <taxon>Arthrobacter</taxon>
    </lineage>
</organism>
<accession>A0A0S2LWW1</accession>
<feature type="transmembrane region" description="Helical" evidence="1">
    <location>
        <begin position="508"/>
        <end position="529"/>
    </location>
</feature>
<feature type="transmembrane region" description="Helical" evidence="1">
    <location>
        <begin position="13"/>
        <end position="32"/>
    </location>
</feature>
<evidence type="ECO:0000313" key="2">
    <source>
        <dbReference type="EMBL" id="ALO65972.1"/>
    </source>
</evidence>
<feature type="transmembrane region" description="Helical" evidence="1">
    <location>
        <begin position="134"/>
        <end position="160"/>
    </location>
</feature>
<name>A0A0S2LWW1_9MICC</name>
<feature type="transmembrane region" description="Helical" evidence="1">
    <location>
        <begin position="52"/>
        <end position="74"/>
    </location>
</feature>
<feature type="transmembrane region" description="Helical" evidence="1">
    <location>
        <begin position="390"/>
        <end position="410"/>
    </location>
</feature>
<feature type="transmembrane region" description="Helical" evidence="1">
    <location>
        <begin position="430"/>
        <end position="453"/>
    </location>
</feature>
<feature type="transmembrane region" description="Helical" evidence="1">
    <location>
        <begin position="86"/>
        <end position="105"/>
    </location>
</feature>
<dbReference type="Proteomes" id="UP000059574">
    <property type="component" value="Chromosome"/>
</dbReference>
<dbReference type="AlphaFoldDB" id="A0A0S2LWW1"/>
<evidence type="ECO:0000313" key="3">
    <source>
        <dbReference type="Proteomes" id="UP000059574"/>
    </source>
</evidence>
<feature type="transmembrane region" description="Helical" evidence="1">
    <location>
        <begin position="474"/>
        <end position="496"/>
    </location>
</feature>
<proteinExistence type="predicted"/>
<feature type="transmembrane region" description="Helical" evidence="1">
    <location>
        <begin position="347"/>
        <end position="369"/>
    </location>
</feature>
<protein>
    <submittedName>
        <fullName evidence="2">Uncharacterized protein</fullName>
    </submittedName>
</protein>
<evidence type="ECO:0000256" key="1">
    <source>
        <dbReference type="SAM" id="Phobius"/>
    </source>
</evidence>
<reference evidence="2 3" key="2">
    <citation type="journal article" date="2016" name="J. Biotechnol.">
        <title>Complete genome sequence of Arthrobacter alpinus ERGS4:06, a yellow pigmented bacterium tolerant to cold and radiations isolated from Sikkim Himalaya.</title>
        <authorList>
            <person name="Kumar R."/>
            <person name="Singh D."/>
            <person name="Swarnkar M.K."/>
            <person name="Singh A.K."/>
            <person name="Kumar S."/>
        </authorList>
    </citation>
    <scope>NUCLEOTIDE SEQUENCE [LARGE SCALE GENOMIC DNA]</scope>
    <source>
        <strain evidence="2 3">ERGS4:06</strain>
    </source>
</reference>
<keyword evidence="1" id="KW-1133">Transmembrane helix</keyword>
<feature type="transmembrane region" description="Helical" evidence="1">
    <location>
        <begin position="184"/>
        <end position="208"/>
    </location>
</feature>